<evidence type="ECO:0000256" key="4">
    <source>
        <dbReference type="ARBA" id="ARBA00023136"/>
    </source>
</evidence>
<evidence type="ECO:0000256" key="3">
    <source>
        <dbReference type="ARBA" id="ARBA00022989"/>
    </source>
</evidence>
<dbReference type="EMBL" id="PGXC01000005">
    <property type="protein sequence ID" value="PKK90410.1"/>
    <property type="molecule type" value="Genomic_DNA"/>
</dbReference>
<organism evidence="6 7">
    <name type="scientific">Candidatus Wallbacteria bacterium HGW-Wallbacteria-1</name>
    <dbReference type="NCBI Taxonomy" id="2013854"/>
    <lineage>
        <taxon>Bacteria</taxon>
        <taxon>Candidatus Walliibacteriota</taxon>
    </lineage>
</organism>
<name>A0A2N1PQ00_9BACT</name>
<protein>
    <recommendedName>
        <fullName evidence="8">CvpA family protein</fullName>
    </recommendedName>
</protein>
<evidence type="ECO:0000256" key="5">
    <source>
        <dbReference type="SAM" id="Phobius"/>
    </source>
</evidence>
<feature type="transmembrane region" description="Helical" evidence="5">
    <location>
        <begin position="7"/>
        <end position="26"/>
    </location>
</feature>
<comment type="caution">
    <text evidence="6">The sequence shown here is derived from an EMBL/GenBank/DDBJ whole genome shotgun (WGS) entry which is preliminary data.</text>
</comment>
<evidence type="ECO:0000313" key="7">
    <source>
        <dbReference type="Proteomes" id="UP000233256"/>
    </source>
</evidence>
<feature type="transmembrane region" description="Helical" evidence="5">
    <location>
        <begin position="110"/>
        <end position="132"/>
    </location>
</feature>
<reference evidence="6 7" key="1">
    <citation type="journal article" date="2017" name="ISME J.">
        <title>Potential for microbial H2 and metal transformations associated with novel bacteria and archaea in deep terrestrial subsurface sediments.</title>
        <authorList>
            <person name="Hernsdorf A.W."/>
            <person name="Amano Y."/>
            <person name="Miyakawa K."/>
            <person name="Ise K."/>
            <person name="Suzuki Y."/>
            <person name="Anantharaman K."/>
            <person name="Probst A."/>
            <person name="Burstein D."/>
            <person name="Thomas B.C."/>
            <person name="Banfield J.F."/>
        </authorList>
    </citation>
    <scope>NUCLEOTIDE SEQUENCE [LARGE SCALE GENOMIC DNA]</scope>
    <source>
        <strain evidence="6">HGW-Wallbacteria-1</strain>
    </source>
</reference>
<dbReference type="PANTHER" id="PTHR37306:SF1">
    <property type="entry name" value="COLICIN V PRODUCTION PROTEIN"/>
    <property type="match status" value="1"/>
</dbReference>
<dbReference type="AlphaFoldDB" id="A0A2N1PQ00"/>
<evidence type="ECO:0000313" key="6">
    <source>
        <dbReference type="EMBL" id="PKK90410.1"/>
    </source>
</evidence>
<keyword evidence="2 5" id="KW-0812">Transmembrane</keyword>
<accession>A0A2N1PQ00</accession>
<dbReference type="Proteomes" id="UP000233256">
    <property type="component" value="Unassembled WGS sequence"/>
</dbReference>
<evidence type="ECO:0008006" key="8">
    <source>
        <dbReference type="Google" id="ProtNLM"/>
    </source>
</evidence>
<keyword evidence="3 5" id="KW-1133">Transmembrane helix</keyword>
<evidence type="ECO:0000256" key="1">
    <source>
        <dbReference type="ARBA" id="ARBA00004141"/>
    </source>
</evidence>
<dbReference type="GO" id="GO:0009403">
    <property type="term" value="P:toxin biosynthetic process"/>
    <property type="evidence" value="ECO:0007669"/>
    <property type="project" value="InterPro"/>
</dbReference>
<dbReference type="InterPro" id="IPR003825">
    <property type="entry name" value="Colicin-V_CvpA"/>
</dbReference>
<dbReference type="PANTHER" id="PTHR37306">
    <property type="entry name" value="COLICIN V PRODUCTION PROTEIN"/>
    <property type="match status" value="1"/>
</dbReference>
<sequence length="449" mass="49319">MDNFPRIFDASAYLIVFLNLALGIWRGFILEIGNLLGVLISLKVALQFRERAAVFMQGLFPESIIPHQFLGFFTILFVCWLLLKVIFLLITKFTEQSKTLTAMNRLLGGLLGGIKGSLILGIILLPIVMIPVKQILGEMKSNNPDAAASYPRLMKLPEYMDQSVVISNTRKVRDLLFEQLGPDHILVRYFNRVKRATVNVSSIRQAVAKRPEVAEQLVTDEKIMEMARTNPTLKNLFQDPDIRAIIDSTPRDQVVRKIMSSPSIMPRVMKGVLEVLTDDSVQGVVETRLDKILADCNLAKKVNSDGSVTIVDSLGGGITIAKNSTPDSGEAINGGSNVSGSIRGGTGTPGDIKVTMEDGAGGSVDLSWAEEILRKLLSDKKTLEAMYASKQFDGLARKSLVKKTLSDPAVKEAIDNGNYSILYFNKNVKSLLVDPQIQSFLKSYAAGLK</sequence>
<dbReference type="GO" id="GO:0016020">
    <property type="term" value="C:membrane"/>
    <property type="evidence" value="ECO:0007669"/>
    <property type="project" value="UniProtKB-SubCell"/>
</dbReference>
<evidence type="ECO:0000256" key="2">
    <source>
        <dbReference type="ARBA" id="ARBA00022692"/>
    </source>
</evidence>
<comment type="subcellular location">
    <subcellularLocation>
        <location evidence="1">Membrane</location>
        <topology evidence="1">Multi-pass membrane protein</topology>
    </subcellularLocation>
</comment>
<proteinExistence type="predicted"/>
<keyword evidence="4 5" id="KW-0472">Membrane</keyword>
<feature type="transmembrane region" description="Helical" evidence="5">
    <location>
        <begin position="69"/>
        <end position="90"/>
    </location>
</feature>
<dbReference type="Pfam" id="PF02674">
    <property type="entry name" value="Colicin_V"/>
    <property type="match status" value="1"/>
</dbReference>
<gene>
    <name evidence="6" type="ORF">CVV64_08580</name>
</gene>